<reference evidence="1" key="1">
    <citation type="submission" date="2014-05" db="EMBL/GenBank/DDBJ databases">
        <authorList>
            <person name="Chronopoulou M."/>
        </authorList>
    </citation>
    <scope>NUCLEOTIDE SEQUENCE</scope>
    <source>
        <tissue evidence="1">Whole organism</tissue>
    </source>
</reference>
<dbReference type="AlphaFoldDB" id="A0A0K2UU93"/>
<proteinExistence type="predicted"/>
<protein>
    <submittedName>
        <fullName evidence="1">Putative LOC100164298 [Acyrthosiphon pisum]</fullName>
    </submittedName>
</protein>
<name>A0A0K2UU93_LEPSM</name>
<organism evidence="1">
    <name type="scientific">Lepeophtheirus salmonis</name>
    <name type="common">Salmon louse</name>
    <name type="synonym">Caligus salmonis</name>
    <dbReference type="NCBI Taxonomy" id="72036"/>
    <lineage>
        <taxon>Eukaryota</taxon>
        <taxon>Metazoa</taxon>
        <taxon>Ecdysozoa</taxon>
        <taxon>Arthropoda</taxon>
        <taxon>Crustacea</taxon>
        <taxon>Multicrustacea</taxon>
        <taxon>Hexanauplia</taxon>
        <taxon>Copepoda</taxon>
        <taxon>Siphonostomatoida</taxon>
        <taxon>Caligidae</taxon>
        <taxon>Lepeophtheirus</taxon>
    </lineage>
</organism>
<accession>A0A0K2UU93</accession>
<evidence type="ECO:0000313" key="1">
    <source>
        <dbReference type="EMBL" id="CDW41457.1"/>
    </source>
</evidence>
<dbReference type="EMBL" id="HACA01024096">
    <property type="protein sequence ID" value="CDW41457.1"/>
    <property type="molecule type" value="Transcribed_RNA"/>
</dbReference>
<feature type="non-terminal residue" evidence="1">
    <location>
        <position position="39"/>
    </location>
</feature>
<sequence length="39" mass="4499">MLTIVYKYSRFPIAYLCQDMPSSNVEATLINSNITEQLM</sequence>